<reference evidence="1" key="2">
    <citation type="submission" date="2020-11" db="EMBL/GenBank/DDBJ databases">
        <authorList>
            <person name="McCartney M.A."/>
            <person name="Auch B."/>
            <person name="Kono T."/>
            <person name="Mallez S."/>
            <person name="Becker A."/>
            <person name="Gohl D.M."/>
            <person name="Silverstein K.A.T."/>
            <person name="Koren S."/>
            <person name="Bechman K.B."/>
            <person name="Herman A."/>
            <person name="Abrahante J.E."/>
            <person name="Garbe J."/>
        </authorList>
    </citation>
    <scope>NUCLEOTIDE SEQUENCE</scope>
    <source>
        <strain evidence="1">Duluth1</strain>
        <tissue evidence="1">Whole animal</tissue>
    </source>
</reference>
<keyword evidence="2" id="KW-1185">Reference proteome</keyword>
<protein>
    <submittedName>
        <fullName evidence="1">Uncharacterized protein</fullName>
    </submittedName>
</protein>
<evidence type="ECO:0000313" key="2">
    <source>
        <dbReference type="Proteomes" id="UP000828390"/>
    </source>
</evidence>
<sequence length="84" mass="9189">MEEGKLQFEGLPTQPLGLASDPLLTIALQKGEPFVTERNSYTFEVYLTSPIPLTKFDIATTATNIELHVHQEGSPIGFNLSVSV</sequence>
<gene>
    <name evidence="1" type="ORF">DPMN_179189</name>
</gene>
<evidence type="ECO:0000313" key="1">
    <source>
        <dbReference type="EMBL" id="KAH3777741.1"/>
    </source>
</evidence>
<name>A0A9D4IJC5_DREPO</name>
<reference evidence="1" key="1">
    <citation type="journal article" date="2019" name="bioRxiv">
        <title>The Genome of the Zebra Mussel, Dreissena polymorpha: A Resource for Invasive Species Research.</title>
        <authorList>
            <person name="McCartney M.A."/>
            <person name="Auch B."/>
            <person name="Kono T."/>
            <person name="Mallez S."/>
            <person name="Zhang Y."/>
            <person name="Obille A."/>
            <person name="Becker A."/>
            <person name="Abrahante J.E."/>
            <person name="Garbe J."/>
            <person name="Badalamenti J.P."/>
            <person name="Herman A."/>
            <person name="Mangelson H."/>
            <person name="Liachko I."/>
            <person name="Sullivan S."/>
            <person name="Sone E.D."/>
            <person name="Koren S."/>
            <person name="Silverstein K.A.T."/>
            <person name="Beckman K.B."/>
            <person name="Gohl D.M."/>
        </authorList>
    </citation>
    <scope>NUCLEOTIDE SEQUENCE</scope>
    <source>
        <strain evidence="1">Duluth1</strain>
        <tissue evidence="1">Whole animal</tissue>
    </source>
</reference>
<dbReference type="Proteomes" id="UP000828390">
    <property type="component" value="Unassembled WGS sequence"/>
</dbReference>
<comment type="caution">
    <text evidence="1">The sequence shown here is derived from an EMBL/GenBank/DDBJ whole genome shotgun (WGS) entry which is preliminary data.</text>
</comment>
<accession>A0A9D4IJC5</accession>
<dbReference type="AlphaFoldDB" id="A0A9D4IJC5"/>
<proteinExistence type="predicted"/>
<organism evidence="1 2">
    <name type="scientific">Dreissena polymorpha</name>
    <name type="common">Zebra mussel</name>
    <name type="synonym">Mytilus polymorpha</name>
    <dbReference type="NCBI Taxonomy" id="45954"/>
    <lineage>
        <taxon>Eukaryota</taxon>
        <taxon>Metazoa</taxon>
        <taxon>Spiralia</taxon>
        <taxon>Lophotrochozoa</taxon>
        <taxon>Mollusca</taxon>
        <taxon>Bivalvia</taxon>
        <taxon>Autobranchia</taxon>
        <taxon>Heteroconchia</taxon>
        <taxon>Euheterodonta</taxon>
        <taxon>Imparidentia</taxon>
        <taxon>Neoheterodontei</taxon>
        <taxon>Myida</taxon>
        <taxon>Dreissenoidea</taxon>
        <taxon>Dreissenidae</taxon>
        <taxon>Dreissena</taxon>
    </lineage>
</organism>
<dbReference type="EMBL" id="JAIWYP010000009">
    <property type="protein sequence ID" value="KAH3777741.1"/>
    <property type="molecule type" value="Genomic_DNA"/>
</dbReference>